<dbReference type="GO" id="GO:0006508">
    <property type="term" value="P:proteolysis"/>
    <property type="evidence" value="ECO:0007669"/>
    <property type="project" value="UniProtKB-UniRule"/>
</dbReference>
<organism evidence="3 4">
    <name type="scientific">Microvenator marinus</name>
    <dbReference type="NCBI Taxonomy" id="2600177"/>
    <lineage>
        <taxon>Bacteria</taxon>
        <taxon>Deltaproteobacteria</taxon>
        <taxon>Bradymonadales</taxon>
        <taxon>Microvenatoraceae</taxon>
        <taxon>Microvenator</taxon>
    </lineage>
</organism>
<comment type="similarity">
    <text evidence="1">Belongs to the ClpS family.</text>
</comment>
<keyword evidence="3" id="KW-0378">Hydrolase</keyword>
<evidence type="ECO:0000259" key="2">
    <source>
        <dbReference type="Pfam" id="PF02617"/>
    </source>
</evidence>
<dbReference type="InterPro" id="IPR003769">
    <property type="entry name" value="ClpS_core"/>
</dbReference>
<sequence>MAGKYSTDEDVLTKKKAKTKKPRLYKVIFHNDDYTTMEFVVWVLESIFHKSPAESAAIMLHVHNRGSGVAGVYTHEVAETKVEQTLKLAREEGHPLMVTMEPE</sequence>
<dbReference type="Proteomes" id="UP000321595">
    <property type="component" value="Chromosome"/>
</dbReference>
<evidence type="ECO:0000256" key="1">
    <source>
        <dbReference type="HAMAP-Rule" id="MF_00302"/>
    </source>
</evidence>
<comment type="function">
    <text evidence="1">Involved in the modulation of the specificity of the ClpAP-mediated ATP-dependent protein degradation.</text>
</comment>
<protein>
    <recommendedName>
        <fullName evidence="1">ATP-dependent Clp protease adapter protein ClpS</fullName>
    </recommendedName>
</protein>
<dbReference type="AlphaFoldDB" id="A0A5B8XN63"/>
<keyword evidence="3" id="KW-0645">Protease</keyword>
<dbReference type="OrthoDB" id="9796121at2"/>
<keyword evidence="4" id="KW-1185">Reference proteome</keyword>
<gene>
    <name evidence="1 3" type="primary">clpS</name>
    <name evidence="3" type="ORF">FRD01_07485</name>
</gene>
<dbReference type="InterPro" id="IPR014719">
    <property type="entry name" value="Ribosomal_bL12_C/ClpS-like"/>
</dbReference>
<feature type="domain" description="Adaptor protein ClpS core" evidence="2">
    <location>
        <begin position="20"/>
        <end position="99"/>
    </location>
</feature>
<dbReference type="SUPFAM" id="SSF54736">
    <property type="entry name" value="ClpS-like"/>
    <property type="match status" value="1"/>
</dbReference>
<evidence type="ECO:0000313" key="3">
    <source>
        <dbReference type="EMBL" id="QED27084.1"/>
    </source>
</evidence>
<dbReference type="RefSeq" id="WP_146958769.1">
    <property type="nucleotide sequence ID" value="NZ_CP042467.1"/>
</dbReference>
<dbReference type="KEGG" id="bbae:FRD01_07485"/>
<dbReference type="EMBL" id="CP042467">
    <property type="protein sequence ID" value="QED27084.1"/>
    <property type="molecule type" value="Genomic_DNA"/>
</dbReference>
<dbReference type="PANTHER" id="PTHR33473">
    <property type="entry name" value="ATP-DEPENDENT CLP PROTEASE ADAPTER PROTEIN CLPS1, CHLOROPLASTIC"/>
    <property type="match status" value="1"/>
</dbReference>
<dbReference type="PANTHER" id="PTHR33473:SF19">
    <property type="entry name" value="ATP-DEPENDENT CLP PROTEASE ADAPTER PROTEIN CLPS"/>
    <property type="match status" value="1"/>
</dbReference>
<dbReference type="Pfam" id="PF02617">
    <property type="entry name" value="ClpS"/>
    <property type="match status" value="1"/>
</dbReference>
<dbReference type="GO" id="GO:0008233">
    <property type="term" value="F:peptidase activity"/>
    <property type="evidence" value="ECO:0007669"/>
    <property type="project" value="UniProtKB-KW"/>
</dbReference>
<dbReference type="Gene3D" id="3.30.1390.10">
    <property type="match status" value="1"/>
</dbReference>
<proteinExistence type="inferred from homology"/>
<evidence type="ECO:0000313" key="4">
    <source>
        <dbReference type="Proteomes" id="UP000321595"/>
    </source>
</evidence>
<name>A0A5B8XN63_9DELT</name>
<comment type="subunit">
    <text evidence="1">Binds to the N-terminal domain of the chaperone ClpA.</text>
</comment>
<dbReference type="InterPro" id="IPR022935">
    <property type="entry name" value="ClpS"/>
</dbReference>
<dbReference type="HAMAP" id="MF_00302">
    <property type="entry name" value="ClpS"/>
    <property type="match status" value="1"/>
</dbReference>
<reference evidence="3 4" key="1">
    <citation type="submission" date="2019-08" db="EMBL/GenBank/DDBJ databases">
        <authorList>
            <person name="Liang Q."/>
        </authorList>
    </citation>
    <scope>NUCLEOTIDE SEQUENCE [LARGE SCALE GENOMIC DNA]</scope>
    <source>
        <strain evidence="3 4">V1718</strain>
    </source>
</reference>
<dbReference type="NCBIfam" id="NF000672">
    <property type="entry name" value="PRK00033.1-5"/>
    <property type="match status" value="1"/>
</dbReference>
<dbReference type="GO" id="GO:0030163">
    <property type="term" value="P:protein catabolic process"/>
    <property type="evidence" value="ECO:0007669"/>
    <property type="project" value="InterPro"/>
</dbReference>
<dbReference type="FunFam" id="3.30.1390.10:FF:000002">
    <property type="entry name" value="ATP-dependent Clp protease adapter protein ClpS"/>
    <property type="match status" value="1"/>
</dbReference>
<accession>A0A5B8XN63</accession>